<comment type="caution">
    <text evidence="12">The sequence shown here is derived from an EMBL/GenBank/DDBJ whole genome shotgun (WGS) entry which is preliminary data.</text>
</comment>
<dbReference type="STRING" id="3983.A0A2C9VRN2"/>
<evidence type="ECO:0000256" key="6">
    <source>
        <dbReference type="ARBA" id="ARBA00011738"/>
    </source>
</evidence>
<evidence type="ECO:0000256" key="9">
    <source>
        <dbReference type="ARBA" id="ARBA00023235"/>
    </source>
</evidence>
<dbReference type="Pfam" id="PF00202">
    <property type="entry name" value="Aminotran_3"/>
    <property type="match status" value="1"/>
</dbReference>
<dbReference type="GO" id="GO:0009507">
    <property type="term" value="C:chloroplast"/>
    <property type="evidence" value="ECO:0000318"/>
    <property type="project" value="GO_Central"/>
</dbReference>
<evidence type="ECO:0000256" key="8">
    <source>
        <dbReference type="ARBA" id="ARBA00022898"/>
    </source>
</evidence>
<dbReference type="OMA" id="WGPLIFG"/>
<evidence type="ECO:0000256" key="7">
    <source>
        <dbReference type="ARBA" id="ARBA00012143"/>
    </source>
</evidence>
<dbReference type="InterPro" id="IPR004639">
    <property type="entry name" value="4pyrrol_synth_GluAld_NH2Trfase"/>
</dbReference>
<dbReference type="Gene3D" id="3.90.1150.10">
    <property type="entry name" value="Aspartate Aminotransferase, domain 1"/>
    <property type="match status" value="1"/>
</dbReference>
<accession>A0A2C9VRN2</accession>
<comment type="subunit">
    <text evidence="6">Homodimer.</text>
</comment>
<evidence type="ECO:0000256" key="3">
    <source>
        <dbReference type="ARBA" id="ARBA00004819"/>
    </source>
</evidence>
<sequence length="477" mass="50894">MAATITGVGIGLGLSCSSSENLSQRQRRNPSRRSSCCSVKMALSVEEKKIYTLKKSEEAFNVAKELMPGGVNSPVRAFKSVGGQPIVMDSVKGSRMRDIDGNEYIDYVGSWGPAIIGHADDQVLAALAETMKKGTSFGAPCLLENVLAEMVIKAVPSIEMVRFVNSGTEACMGVLRLARAFTGREKLIKFEGCYHGHADPFLVKAGSGVATLGLPDSPGVPKAATYETLTAPFNDLAAVENLFEANKGEIAAIILEPVVGNSGFIAPKPDFLNAIREITKENDALLIFDEVMTGFRLSYGGAQEYFGITPDLTTLGKIIGGGLPVGAYGGRREIMEMVAPAGPMYQAGTLSGNPLAMTAGIHTLKRLQQPGSYEYLDKITGELVQGILDAGKRAGHALCGGHISGMFGFFFTEGPVYNFGDAKKSDTAKFAKFYRGMLEEGVYLAPSQFEAGFTSLAHTAEDIQHTIAAADKVFRRI</sequence>
<comment type="pathway">
    <text evidence="3">Porphyrin-containing compound metabolism; protoporphyrin-IX biosynthesis; 5-aminolevulinate from L-glutamyl-tRNA(Glu): step 2/2.</text>
</comment>
<dbReference type="GO" id="GO:0030170">
    <property type="term" value="F:pyridoxal phosphate binding"/>
    <property type="evidence" value="ECO:0007669"/>
    <property type="project" value="InterPro"/>
</dbReference>
<dbReference type="PROSITE" id="PS00600">
    <property type="entry name" value="AA_TRANSFER_CLASS_3"/>
    <property type="match status" value="1"/>
</dbReference>
<dbReference type="CDD" id="cd00610">
    <property type="entry name" value="OAT_like"/>
    <property type="match status" value="1"/>
</dbReference>
<dbReference type="AlphaFoldDB" id="A0A2C9VRN2"/>
<dbReference type="HAMAP" id="MF_00375">
    <property type="entry name" value="HemL_aminotrans_3"/>
    <property type="match status" value="1"/>
</dbReference>
<evidence type="ECO:0000256" key="4">
    <source>
        <dbReference type="ARBA" id="ARBA00005173"/>
    </source>
</evidence>
<dbReference type="SUPFAM" id="SSF53383">
    <property type="entry name" value="PLP-dependent transferases"/>
    <property type="match status" value="1"/>
</dbReference>
<dbReference type="NCBIfam" id="NF000818">
    <property type="entry name" value="PRK00062.1"/>
    <property type="match status" value="1"/>
</dbReference>
<dbReference type="GO" id="GO:0008483">
    <property type="term" value="F:transaminase activity"/>
    <property type="evidence" value="ECO:0007669"/>
    <property type="project" value="InterPro"/>
</dbReference>
<dbReference type="GO" id="GO:0015995">
    <property type="term" value="P:chlorophyll biosynthetic process"/>
    <property type="evidence" value="ECO:0007669"/>
    <property type="project" value="UniProtKB-UniPathway"/>
</dbReference>
<reference evidence="13" key="1">
    <citation type="journal article" date="2016" name="Nat. Biotechnol.">
        <title>Sequencing wild and cultivated cassava and related species reveals extensive interspecific hybridization and genetic diversity.</title>
        <authorList>
            <person name="Bredeson J.V."/>
            <person name="Lyons J.B."/>
            <person name="Prochnik S.E."/>
            <person name="Wu G.A."/>
            <person name="Ha C.M."/>
            <person name="Edsinger-Gonzales E."/>
            <person name="Grimwood J."/>
            <person name="Schmutz J."/>
            <person name="Rabbi I.Y."/>
            <person name="Egesi C."/>
            <person name="Nauluvula P."/>
            <person name="Lebot V."/>
            <person name="Ndunguru J."/>
            <person name="Mkamilo G."/>
            <person name="Bart R.S."/>
            <person name="Setter T.L."/>
            <person name="Gleadow R.M."/>
            <person name="Kulakow P."/>
            <person name="Ferguson M.E."/>
            <person name="Rounsley S."/>
            <person name="Rokhsar D.S."/>
        </authorList>
    </citation>
    <scope>NUCLEOTIDE SEQUENCE [LARGE SCALE GENOMIC DNA]</scope>
    <source>
        <strain evidence="13">cv. AM560-2</strain>
    </source>
</reference>
<evidence type="ECO:0000256" key="10">
    <source>
        <dbReference type="ARBA" id="ARBA00023244"/>
    </source>
</evidence>
<dbReference type="InterPro" id="IPR015422">
    <property type="entry name" value="PyrdxlP-dep_Trfase_small"/>
</dbReference>
<keyword evidence="9" id="KW-0413">Isomerase</keyword>
<evidence type="ECO:0000256" key="5">
    <source>
        <dbReference type="ARBA" id="ARBA00008981"/>
    </source>
</evidence>
<dbReference type="EC" id="5.4.3.8" evidence="7"/>
<dbReference type="Proteomes" id="UP000091857">
    <property type="component" value="Chromosome 6"/>
</dbReference>
<gene>
    <name evidence="12" type="ORF">MANES_06G122800v8</name>
</gene>
<evidence type="ECO:0000256" key="2">
    <source>
        <dbReference type="ARBA" id="ARBA00001933"/>
    </source>
</evidence>
<dbReference type="GO" id="GO:0042286">
    <property type="term" value="F:glutamate-1-semialdehyde 2,1-aminomutase activity"/>
    <property type="evidence" value="ECO:0007669"/>
    <property type="project" value="UniProtKB-EC"/>
</dbReference>
<dbReference type="GO" id="GO:0006782">
    <property type="term" value="P:protoporphyrinogen IX biosynthetic process"/>
    <property type="evidence" value="ECO:0007669"/>
    <property type="project" value="UniProtKB-UniPathway"/>
</dbReference>
<comment type="pathway">
    <text evidence="4">Porphyrin-containing compound metabolism; chlorophyll biosynthesis.</text>
</comment>
<dbReference type="FunFam" id="3.90.1150.10:FF:000012">
    <property type="entry name" value="Glutamate-1-semialdehyde 2,1-aminomutase"/>
    <property type="match status" value="1"/>
</dbReference>
<dbReference type="FunFam" id="3.40.640.10:FF:000021">
    <property type="entry name" value="Glutamate-1-semialdehyde 2,1-aminomutase"/>
    <property type="match status" value="1"/>
</dbReference>
<protein>
    <recommendedName>
        <fullName evidence="7">glutamate-1-semialdehyde 2,1-aminomutase</fullName>
        <ecNumber evidence="7">5.4.3.8</ecNumber>
    </recommendedName>
</protein>
<dbReference type="NCBIfam" id="TIGR00713">
    <property type="entry name" value="hemL"/>
    <property type="match status" value="1"/>
</dbReference>
<dbReference type="Gene3D" id="3.40.640.10">
    <property type="entry name" value="Type I PLP-dependent aspartate aminotransferase-like (Major domain)"/>
    <property type="match status" value="1"/>
</dbReference>
<keyword evidence="8 11" id="KW-0663">Pyridoxal phosphate</keyword>
<proteinExistence type="inferred from homology"/>
<dbReference type="UniPathway" id="UPA00251">
    <property type="reaction ID" value="UER00317"/>
</dbReference>
<evidence type="ECO:0000256" key="11">
    <source>
        <dbReference type="RuleBase" id="RU003560"/>
    </source>
</evidence>
<keyword evidence="10" id="KW-0627">Porphyrin biosynthesis</keyword>
<dbReference type="Gramene" id="Manes.06G122800.1.v8.1">
    <property type="protein sequence ID" value="Manes.06G122800.1.v8.1.CDS"/>
    <property type="gene ID" value="Manes.06G122800.v8.1"/>
</dbReference>
<comment type="cofactor">
    <cofactor evidence="2">
        <name>pyridoxal 5'-phosphate</name>
        <dbReference type="ChEBI" id="CHEBI:597326"/>
    </cofactor>
</comment>
<dbReference type="InterPro" id="IPR049704">
    <property type="entry name" value="Aminotrans_3_PPA_site"/>
</dbReference>
<dbReference type="PANTHER" id="PTHR43713:SF3">
    <property type="entry name" value="GLUTAMATE-1-SEMIALDEHYDE 2,1-AMINOMUTASE 1, CHLOROPLASTIC-RELATED"/>
    <property type="match status" value="1"/>
</dbReference>
<dbReference type="InterPro" id="IPR005814">
    <property type="entry name" value="Aminotrans_3"/>
</dbReference>
<evidence type="ECO:0000256" key="1">
    <source>
        <dbReference type="ARBA" id="ARBA00001579"/>
    </source>
</evidence>
<evidence type="ECO:0000313" key="13">
    <source>
        <dbReference type="Proteomes" id="UP000091857"/>
    </source>
</evidence>
<dbReference type="OrthoDB" id="425114at2759"/>
<dbReference type="InterPro" id="IPR015424">
    <property type="entry name" value="PyrdxlP-dep_Trfase"/>
</dbReference>
<keyword evidence="13" id="KW-1185">Reference proteome</keyword>
<dbReference type="InterPro" id="IPR015421">
    <property type="entry name" value="PyrdxlP-dep_Trfase_major"/>
</dbReference>
<organism evidence="12 13">
    <name type="scientific">Manihot esculenta</name>
    <name type="common">Cassava</name>
    <name type="synonym">Jatropha manihot</name>
    <dbReference type="NCBI Taxonomy" id="3983"/>
    <lineage>
        <taxon>Eukaryota</taxon>
        <taxon>Viridiplantae</taxon>
        <taxon>Streptophyta</taxon>
        <taxon>Embryophyta</taxon>
        <taxon>Tracheophyta</taxon>
        <taxon>Spermatophyta</taxon>
        <taxon>Magnoliopsida</taxon>
        <taxon>eudicotyledons</taxon>
        <taxon>Gunneridae</taxon>
        <taxon>Pentapetalae</taxon>
        <taxon>rosids</taxon>
        <taxon>fabids</taxon>
        <taxon>Malpighiales</taxon>
        <taxon>Euphorbiaceae</taxon>
        <taxon>Crotonoideae</taxon>
        <taxon>Manihoteae</taxon>
        <taxon>Manihot</taxon>
    </lineage>
</organism>
<evidence type="ECO:0000313" key="12">
    <source>
        <dbReference type="EMBL" id="OAY47995.1"/>
    </source>
</evidence>
<dbReference type="PANTHER" id="PTHR43713">
    <property type="entry name" value="GLUTAMATE-1-SEMIALDEHYDE 2,1-AMINOMUTASE"/>
    <property type="match status" value="1"/>
</dbReference>
<comment type="catalytic activity">
    <reaction evidence="1">
        <text>(S)-4-amino-5-oxopentanoate = 5-aminolevulinate</text>
        <dbReference type="Rhea" id="RHEA:14265"/>
        <dbReference type="ChEBI" id="CHEBI:57501"/>
        <dbReference type="ChEBI" id="CHEBI:356416"/>
        <dbReference type="EC" id="5.4.3.8"/>
    </reaction>
</comment>
<comment type="similarity">
    <text evidence="5">Belongs to the class-III pyridoxal-phosphate-dependent aminotransferase family. HemL subfamily.</text>
</comment>
<dbReference type="EMBL" id="CM004392">
    <property type="protein sequence ID" value="OAY47995.1"/>
    <property type="molecule type" value="Genomic_DNA"/>
</dbReference>
<dbReference type="UniPathway" id="UPA00668"/>
<name>A0A2C9VRN2_MANES</name>